<proteinExistence type="predicted"/>
<dbReference type="Pfam" id="PF00072">
    <property type="entry name" value="Response_reg"/>
    <property type="match status" value="1"/>
</dbReference>
<feature type="transmembrane region" description="Helical" evidence="6">
    <location>
        <begin position="184"/>
        <end position="202"/>
    </location>
</feature>
<evidence type="ECO:0000256" key="2">
    <source>
        <dbReference type="ARBA" id="ARBA00012438"/>
    </source>
</evidence>
<dbReference type="AlphaFoldDB" id="A0A518ELQ5"/>
<dbReference type="InterPro" id="IPR003594">
    <property type="entry name" value="HATPase_dom"/>
</dbReference>
<protein>
    <recommendedName>
        <fullName evidence="2">histidine kinase</fullName>
        <ecNumber evidence="2">2.7.13.3</ecNumber>
    </recommendedName>
</protein>
<dbReference type="SUPFAM" id="SSF55874">
    <property type="entry name" value="ATPase domain of HSP90 chaperone/DNA topoisomerase II/histidine kinase"/>
    <property type="match status" value="1"/>
</dbReference>
<dbReference type="InterPro" id="IPR036890">
    <property type="entry name" value="HATPase_C_sf"/>
</dbReference>
<dbReference type="SMART" id="SM00448">
    <property type="entry name" value="REC"/>
    <property type="match status" value="1"/>
</dbReference>
<dbReference type="CDD" id="cd17546">
    <property type="entry name" value="REC_hyHK_CKI1_RcsC-like"/>
    <property type="match status" value="1"/>
</dbReference>
<feature type="transmembrane region" description="Helical" evidence="6">
    <location>
        <begin position="134"/>
        <end position="153"/>
    </location>
</feature>
<evidence type="ECO:0000313" key="9">
    <source>
        <dbReference type="EMBL" id="QDV05026.1"/>
    </source>
</evidence>
<dbReference type="PROSITE" id="PS50109">
    <property type="entry name" value="HIS_KIN"/>
    <property type="match status" value="1"/>
</dbReference>
<dbReference type="InterPro" id="IPR005467">
    <property type="entry name" value="His_kinase_dom"/>
</dbReference>
<dbReference type="InterPro" id="IPR004358">
    <property type="entry name" value="Sig_transdc_His_kin-like_C"/>
</dbReference>
<dbReference type="RefSeq" id="WP_145194453.1">
    <property type="nucleotide sequence ID" value="NZ_CP036434.1"/>
</dbReference>
<evidence type="ECO:0000256" key="1">
    <source>
        <dbReference type="ARBA" id="ARBA00000085"/>
    </source>
</evidence>
<organism evidence="9 10">
    <name type="scientific">Saltatorellus ferox</name>
    <dbReference type="NCBI Taxonomy" id="2528018"/>
    <lineage>
        <taxon>Bacteria</taxon>
        <taxon>Pseudomonadati</taxon>
        <taxon>Planctomycetota</taxon>
        <taxon>Planctomycetia</taxon>
        <taxon>Planctomycetia incertae sedis</taxon>
        <taxon>Saltatorellus</taxon>
    </lineage>
</organism>
<keyword evidence="6" id="KW-0472">Membrane</keyword>
<dbReference type="Gene3D" id="1.10.287.130">
    <property type="match status" value="1"/>
</dbReference>
<dbReference type="SMART" id="SM00388">
    <property type="entry name" value="HisKA"/>
    <property type="match status" value="1"/>
</dbReference>
<dbReference type="InterPro" id="IPR003661">
    <property type="entry name" value="HisK_dim/P_dom"/>
</dbReference>
<keyword evidence="3 5" id="KW-0597">Phosphoprotein</keyword>
<dbReference type="Proteomes" id="UP000320390">
    <property type="component" value="Chromosome"/>
</dbReference>
<evidence type="ECO:0000256" key="3">
    <source>
        <dbReference type="ARBA" id="ARBA00022553"/>
    </source>
</evidence>
<evidence type="ECO:0000259" key="7">
    <source>
        <dbReference type="PROSITE" id="PS50109"/>
    </source>
</evidence>
<dbReference type="PANTHER" id="PTHR45339">
    <property type="entry name" value="HYBRID SIGNAL TRANSDUCTION HISTIDINE KINASE J"/>
    <property type="match status" value="1"/>
</dbReference>
<dbReference type="FunFam" id="3.30.565.10:FF:000010">
    <property type="entry name" value="Sensor histidine kinase RcsC"/>
    <property type="match status" value="1"/>
</dbReference>
<dbReference type="Pfam" id="PF00512">
    <property type="entry name" value="HisKA"/>
    <property type="match status" value="1"/>
</dbReference>
<evidence type="ECO:0000313" key="10">
    <source>
        <dbReference type="Proteomes" id="UP000320390"/>
    </source>
</evidence>
<sequence length="634" mass="68150">MLSSHAPTTTLREIDRARRAKCTVDFKQIPGIQDSVNRDLANGVFGGSFAYVGAWLAIAFVTKIHVDHPQLFWTMLGAFVALGGLRLRLIHRFRKGLEPDGRSWRLRLSAQLTLAGLLWSVATATLGVADSHSLGFSGAIYGLVTMAGIGSATMAPSLRLALSYVTALVAPTAVALILQPEPHATANGMGLAVILCFVVGFTRHMHRNYALQIVTNHVLAEQTEDLLRTQSELHREERAREMFFAAVSHELRTPLHGIIGMVNELGESELSSEQQDSLEVIRNSGDQMLGVIGDILDLAKARQGELSLELVPLDLVVLGREVVSMIGHTASAKGLRFDLDARVHEATVIGDPLRIRQVLLNLASNAIKFTQGGSVTIVVESIPRESVGRTWFRLSVRDTGSGMDAQTLEHVFKPFHQASASTQREHGGTGLGLSIVAQLVERMGGELRAESEVGVGSSFVVEIPFEVPAARNAAEDANSQAAKSASAKAKLFEGSGIRVLAADDQVVNRRVLQRMLERIGLEGTLVEDGAQAVEAFRKGAYDLILLDCQMPVMDGYEATRSIRALDVHGAADVPILALSGSAGDEIGDVARAAGMNACLLKPITQDELVSALHEHLPGRFFAPHEPAVALEEAA</sequence>
<dbReference type="PRINTS" id="PR00344">
    <property type="entry name" value="BCTRLSENSOR"/>
</dbReference>
<feature type="domain" description="Histidine kinase" evidence="7">
    <location>
        <begin position="246"/>
        <end position="467"/>
    </location>
</feature>
<gene>
    <name evidence="9" type="primary">luxQ_3</name>
    <name evidence="9" type="ORF">Poly30_05210</name>
</gene>
<keyword evidence="9" id="KW-0808">Transferase</keyword>
<feature type="transmembrane region" description="Helical" evidence="6">
    <location>
        <begin position="160"/>
        <end position="178"/>
    </location>
</feature>
<feature type="transmembrane region" description="Helical" evidence="6">
    <location>
        <begin position="108"/>
        <end position="128"/>
    </location>
</feature>
<evidence type="ECO:0000256" key="6">
    <source>
        <dbReference type="SAM" id="Phobius"/>
    </source>
</evidence>
<dbReference type="CDD" id="cd00082">
    <property type="entry name" value="HisKA"/>
    <property type="match status" value="1"/>
</dbReference>
<feature type="transmembrane region" description="Helical" evidence="6">
    <location>
        <begin position="70"/>
        <end position="87"/>
    </location>
</feature>
<feature type="domain" description="Response regulatory" evidence="8">
    <location>
        <begin position="498"/>
        <end position="616"/>
    </location>
</feature>
<keyword evidence="4" id="KW-0902">Two-component regulatory system</keyword>
<dbReference type="Gene3D" id="3.30.565.10">
    <property type="entry name" value="Histidine kinase-like ATPase, C-terminal domain"/>
    <property type="match status" value="1"/>
</dbReference>
<evidence type="ECO:0000259" key="8">
    <source>
        <dbReference type="PROSITE" id="PS50110"/>
    </source>
</evidence>
<evidence type="ECO:0000256" key="5">
    <source>
        <dbReference type="PROSITE-ProRule" id="PRU00169"/>
    </source>
</evidence>
<dbReference type="InterPro" id="IPR011006">
    <property type="entry name" value="CheY-like_superfamily"/>
</dbReference>
<dbReference type="EMBL" id="CP036434">
    <property type="protein sequence ID" value="QDV05026.1"/>
    <property type="molecule type" value="Genomic_DNA"/>
</dbReference>
<name>A0A518ELQ5_9BACT</name>
<keyword evidence="6" id="KW-1133">Transmembrane helix</keyword>
<dbReference type="PROSITE" id="PS50110">
    <property type="entry name" value="RESPONSE_REGULATORY"/>
    <property type="match status" value="1"/>
</dbReference>
<keyword evidence="9" id="KW-0418">Kinase</keyword>
<dbReference type="SUPFAM" id="SSF47384">
    <property type="entry name" value="Homodimeric domain of signal transducing histidine kinase"/>
    <property type="match status" value="1"/>
</dbReference>
<dbReference type="GO" id="GO:0000155">
    <property type="term" value="F:phosphorelay sensor kinase activity"/>
    <property type="evidence" value="ECO:0007669"/>
    <property type="project" value="InterPro"/>
</dbReference>
<keyword evidence="10" id="KW-1185">Reference proteome</keyword>
<accession>A0A518ELQ5</accession>
<evidence type="ECO:0000256" key="4">
    <source>
        <dbReference type="ARBA" id="ARBA00023012"/>
    </source>
</evidence>
<dbReference type="InterPro" id="IPR036097">
    <property type="entry name" value="HisK_dim/P_sf"/>
</dbReference>
<dbReference type="CDD" id="cd16922">
    <property type="entry name" value="HATPase_EvgS-ArcB-TorS-like"/>
    <property type="match status" value="1"/>
</dbReference>
<dbReference type="InterPro" id="IPR001789">
    <property type="entry name" value="Sig_transdc_resp-reg_receiver"/>
</dbReference>
<dbReference type="SMART" id="SM00387">
    <property type="entry name" value="HATPase_c"/>
    <property type="match status" value="1"/>
</dbReference>
<dbReference type="Pfam" id="PF02518">
    <property type="entry name" value="HATPase_c"/>
    <property type="match status" value="1"/>
</dbReference>
<dbReference type="PANTHER" id="PTHR45339:SF1">
    <property type="entry name" value="HYBRID SIGNAL TRANSDUCTION HISTIDINE KINASE J"/>
    <property type="match status" value="1"/>
</dbReference>
<dbReference type="Gene3D" id="3.40.50.2300">
    <property type="match status" value="1"/>
</dbReference>
<dbReference type="SUPFAM" id="SSF52172">
    <property type="entry name" value="CheY-like"/>
    <property type="match status" value="1"/>
</dbReference>
<keyword evidence="6" id="KW-0812">Transmembrane</keyword>
<feature type="transmembrane region" description="Helical" evidence="6">
    <location>
        <begin position="40"/>
        <end position="64"/>
    </location>
</feature>
<dbReference type="OrthoDB" id="9811889at2"/>
<dbReference type="EC" id="2.7.13.3" evidence="2"/>
<reference evidence="9 10" key="1">
    <citation type="submission" date="2019-02" db="EMBL/GenBank/DDBJ databases">
        <title>Deep-cultivation of Planctomycetes and their phenomic and genomic characterization uncovers novel biology.</title>
        <authorList>
            <person name="Wiegand S."/>
            <person name="Jogler M."/>
            <person name="Boedeker C."/>
            <person name="Pinto D."/>
            <person name="Vollmers J."/>
            <person name="Rivas-Marin E."/>
            <person name="Kohn T."/>
            <person name="Peeters S.H."/>
            <person name="Heuer A."/>
            <person name="Rast P."/>
            <person name="Oberbeckmann S."/>
            <person name="Bunk B."/>
            <person name="Jeske O."/>
            <person name="Meyerdierks A."/>
            <person name="Storesund J.E."/>
            <person name="Kallscheuer N."/>
            <person name="Luecker S."/>
            <person name="Lage O.M."/>
            <person name="Pohl T."/>
            <person name="Merkel B.J."/>
            <person name="Hornburger P."/>
            <person name="Mueller R.-W."/>
            <person name="Bruemmer F."/>
            <person name="Labrenz M."/>
            <person name="Spormann A.M."/>
            <person name="Op den Camp H."/>
            <person name="Overmann J."/>
            <person name="Amann R."/>
            <person name="Jetten M.S.M."/>
            <person name="Mascher T."/>
            <person name="Medema M.H."/>
            <person name="Devos D.P."/>
            <person name="Kaster A.-K."/>
            <person name="Ovreas L."/>
            <person name="Rohde M."/>
            <person name="Galperin M.Y."/>
            <person name="Jogler C."/>
        </authorList>
    </citation>
    <scope>NUCLEOTIDE SEQUENCE [LARGE SCALE GENOMIC DNA]</scope>
    <source>
        <strain evidence="9 10">Poly30</strain>
    </source>
</reference>
<comment type="catalytic activity">
    <reaction evidence="1">
        <text>ATP + protein L-histidine = ADP + protein N-phospho-L-histidine.</text>
        <dbReference type="EC" id="2.7.13.3"/>
    </reaction>
</comment>
<feature type="modified residue" description="4-aspartylphosphate" evidence="5">
    <location>
        <position position="547"/>
    </location>
</feature>